<reference evidence="2 3" key="1">
    <citation type="journal article" date="2021" name="bioRxiv">
        <title>Chromosome-scale and haplotype-resolved genome assembly of a tetraploid potato cultivar.</title>
        <authorList>
            <person name="Sun H."/>
            <person name="Jiao W.-B."/>
            <person name="Krause K."/>
            <person name="Campoy J.A."/>
            <person name="Goel M."/>
            <person name="Folz-Donahue K."/>
            <person name="Kukat C."/>
            <person name="Huettel B."/>
            <person name="Schneeberger K."/>
        </authorList>
    </citation>
    <scope>NUCLEOTIDE SEQUENCE [LARGE SCALE GENOMIC DNA]</scope>
    <source>
        <strain evidence="2">SolTubOtavaFocal</strain>
        <tissue evidence="2">Leaves</tissue>
    </source>
</reference>
<gene>
    <name evidence="2" type="ORF">KY290_001992</name>
</gene>
<dbReference type="PANTHER" id="PTHR34285">
    <property type="entry name" value="OS08G0510800 PROTEIN"/>
    <property type="match status" value="1"/>
</dbReference>
<protein>
    <submittedName>
        <fullName evidence="2">Uncharacterized protein</fullName>
    </submittedName>
</protein>
<dbReference type="Proteomes" id="UP000826656">
    <property type="component" value="Unassembled WGS sequence"/>
</dbReference>
<keyword evidence="1" id="KW-0175">Coiled coil</keyword>
<dbReference type="EMBL" id="JAIVGD010000001">
    <property type="protein sequence ID" value="KAH0782394.1"/>
    <property type="molecule type" value="Genomic_DNA"/>
</dbReference>
<keyword evidence="3" id="KW-1185">Reference proteome</keyword>
<dbReference type="PANTHER" id="PTHR34285:SF10">
    <property type="match status" value="1"/>
</dbReference>
<sequence>MKASLKFRENQNPIVKAKIPLNTLGFPLRSSIETSTNDVKDRDLCLSFSTFFQSGPVLKLFYRPNDSDRPFGLVVKTGVGSFGSPIEAPMTMSAEFNFLGNGNPRFFLHFKPQLGDFSIRRSVNSRKIENDDVQSNNIVPKDDEKKSGKVTWANLFAAEGLFGGEVHARTVFPIVDKVVGKIGWSLKFPATESDSPMGKMPYMAVSKLAIEHVWKDKAGIVRNSRGNDGDVAEACLALKKELVNLESEKESLSKELEEMKSEMSTGKFVPAAGGRKMTRLRRMIERVKSRSKAGRSGEIKKSCAVNTV</sequence>
<comment type="caution">
    <text evidence="2">The sequence shown here is derived from an EMBL/GenBank/DDBJ whole genome shotgun (WGS) entry which is preliminary data.</text>
</comment>
<organism evidence="2 3">
    <name type="scientific">Solanum tuberosum</name>
    <name type="common">Potato</name>
    <dbReference type="NCBI Taxonomy" id="4113"/>
    <lineage>
        <taxon>Eukaryota</taxon>
        <taxon>Viridiplantae</taxon>
        <taxon>Streptophyta</taxon>
        <taxon>Embryophyta</taxon>
        <taxon>Tracheophyta</taxon>
        <taxon>Spermatophyta</taxon>
        <taxon>Magnoliopsida</taxon>
        <taxon>eudicotyledons</taxon>
        <taxon>Gunneridae</taxon>
        <taxon>Pentapetalae</taxon>
        <taxon>asterids</taxon>
        <taxon>lamiids</taxon>
        <taxon>Solanales</taxon>
        <taxon>Solanaceae</taxon>
        <taxon>Solanoideae</taxon>
        <taxon>Solaneae</taxon>
        <taxon>Solanum</taxon>
    </lineage>
</organism>
<feature type="coiled-coil region" evidence="1">
    <location>
        <begin position="235"/>
        <end position="262"/>
    </location>
</feature>
<name>A0ABQ7WNS5_SOLTU</name>
<evidence type="ECO:0000313" key="3">
    <source>
        <dbReference type="Proteomes" id="UP000826656"/>
    </source>
</evidence>
<accession>A0ABQ7WNS5</accession>
<evidence type="ECO:0000256" key="1">
    <source>
        <dbReference type="SAM" id="Coils"/>
    </source>
</evidence>
<proteinExistence type="predicted"/>
<evidence type="ECO:0000313" key="2">
    <source>
        <dbReference type="EMBL" id="KAH0782394.1"/>
    </source>
</evidence>